<dbReference type="EMBL" id="HACA01006890">
    <property type="protein sequence ID" value="CDW24251.1"/>
    <property type="molecule type" value="Transcribed_RNA"/>
</dbReference>
<proteinExistence type="predicted"/>
<organism evidence="1">
    <name type="scientific">Lepeophtheirus salmonis</name>
    <name type="common">Salmon louse</name>
    <name type="synonym">Caligus salmonis</name>
    <dbReference type="NCBI Taxonomy" id="72036"/>
    <lineage>
        <taxon>Eukaryota</taxon>
        <taxon>Metazoa</taxon>
        <taxon>Ecdysozoa</taxon>
        <taxon>Arthropoda</taxon>
        <taxon>Crustacea</taxon>
        <taxon>Multicrustacea</taxon>
        <taxon>Hexanauplia</taxon>
        <taxon>Copepoda</taxon>
        <taxon>Siphonostomatoida</taxon>
        <taxon>Caligidae</taxon>
        <taxon>Lepeophtheirus</taxon>
    </lineage>
</organism>
<reference evidence="1" key="1">
    <citation type="submission" date="2014-05" db="EMBL/GenBank/DDBJ databases">
        <authorList>
            <person name="Chronopoulou M."/>
        </authorList>
    </citation>
    <scope>NUCLEOTIDE SEQUENCE</scope>
    <source>
        <tissue evidence="1">Whole organism</tissue>
    </source>
</reference>
<accession>A0A0K2TFK8</accession>
<sequence length="90" mass="9656">MVLLLTLNSLERPLTVPLLSSTDFFTATTISSDLRGLDIDHVVASGVPLATTLYTVVRAAVQNLGNFSGSFSPCGKFENCDSTSLHIFHL</sequence>
<dbReference type="AlphaFoldDB" id="A0A0K2TFK8"/>
<evidence type="ECO:0000313" key="1">
    <source>
        <dbReference type="EMBL" id="CDW24251.1"/>
    </source>
</evidence>
<name>A0A0K2TFK8_LEPSM</name>
<protein>
    <submittedName>
        <fullName evidence="1">Uncharacterized protein</fullName>
    </submittedName>
</protein>